<keyword evidence="1" id="KW-1133">Transmembrane helix</keyword>
<comment type="caution">
    <text evidence="2">The sequence shown here is derived from an EMBL/GenBank/DDBJ whole genome shotgun (WGS) entry which is preliminary data.</text>
</comment>
<gene>
    <name evidence="2" type="ORF">NT2_13_00840</name>
</gene>
<dbReference type="KEGG" id="ntd:EGO55_19490"/>
<protein>
    <submittedName>
        <fullName evidence="2">Uncharacterized protein</fullName>
    </submittedName>
</protein>
<keyword evidence="3" id="KW-1185">Reference proteome</keyword>
<accession>U2YQM5</accession>
<reference evidence="2 3" key="1">
    <citation type="submission" date="2013-09" db="EMBL/GenBank/DDBJ databases">
        <title>Whole genome shotgun sequence of Novosphingobium tardaugens NBRC 16725.</title>
        <authorList>
            <person name="Isaki S."/>
            <person name="Hosoyama A."/>
            <person name="Tsuchikane K."/>
            <person name="Katsumata H."/>
            <person name="Ando Y."/>
            <person name="Yamazaki S."/>
            <person name="Fujita N."/>
        </authorList>
    </citation>
    <scope>NUCLEOTIDE SEQUENCE [LARGE SCALE GENOMIC DNA]</scope>
    <source>
        <strain evidence="2 3">NBRC 16725</strain>
    </source>
</reference>
<dbReference type="EMBL" id="BASZ01000013">
    <property type="protein sequence ID" value="GAD50997.1"/>
    <property type="molecule type" value="Genomic_DNA"/>
</dbReference>
<dbReference type="RefSeq" id="WP_021691815.1">
    <property type="nucleotide sequence ID" value="NZ_BASZ01000013.1"/>
</dbReference>
<evidence type="ECO:0000256" key="1">
    <source>
        <dbReference type="SAM" id="Phobius"/>
    </source>
</evidence>
<feature type="transmembrane region" description="Helical" evidence="1">
    <location>
        <begin position="60"/>
        <end position="83"/>
    </location>
</feature>
<dbReference type="Proteomes" id="UP000016568">
    <property type="component" value="Unassembled WGS sequence"/>
</dbReference>
<feature type="transmembrane region" description="Helical" evidence="1">
    <location>
        <begin position="31"/>
        <end position="53"/>
    </location>
</feature>
<keyword evidence="1" id="KW-0472">Membrane</keyword>
<proteinExistence type="predicted"/>
<organism evidence="2 3">
    <name type="scientific">Caenibius tardaugens NBRC 16725</name>
    <dbReference type="NCBI Taxonomy" id="1219035"/>
    <lineage>
        <taxon>Bacteria</taxon>
        <taxon>Pseudomonadati</taxon>
        <taxon>Pseudomonadota</taxon>
        <taxon>Alphaproteobacteria</taxon>
        <taxon>Sphingomonadales</taxon>
        <taxon>Erythrobacteraceae</taxon>
        <taxon>Caenibius</taxon>
    </lineage>
</organism>
<dbReference type="AlphaFoldDB" id="U2YQM5"/>
<feature type="transmembrane region" description="Helical" evidence="1">
    <location>
        <begin position="103"/>
        <end position="125"/>
    </location>
</feature>
<keyword evidence="1" id="KW-0812">Transmembrane</keyword>
<feature type="transmembrane region" description="Helical" evidence="1">
    <location>
        <begin position="132"/>
        <end position="150"/>
    </location>
</feature>
<name>U2YQM5_9SPHN</name>
<evidence type="ECO:0000313" key="3">
    <source>
        <dbReference type="Proteomes" id="UP000016568"/>
    </source>
</evidence>
<evidence type="ECO:0000313" key="2">
    <source>
        <dbReference type="EMBL" id="GAD50997.1"/>
    </source>
</evidence>
<sequence>MIVETSKGAVSLADATAVTVKRSLLAYVPKLIGLAVAIVGLIFIVGLIVTMITERANTPWYGWLIAAFLAVLTLPAIIGSGLTMIGDTGEFTTVKGEGKSADAYNAVTFILLMLGVFSLIMYGMMPQLPHSVALPVSIICFVLAGATNWSKSLAGVVNVTVAYRGHSANLHALDPVEAEQITAAFRRRAAAD</sequence>